<dbReference type="AlphaFoldDB" id="U9UPS5"/>
<gene>
    <name evidence="2" type="ORF">GLOINDRAFT_18436</name>
</gene>
<sequence length="53" mass="5838">MLPRTIVIPACITVSGKESKDQGAESRLRKLRERASEANKKEAKTEALEIVNA</sequence>
<proteinExistence type="predicted"/>
<feature type="region of interest" description="Disordered" evidence="1">
    <location>
        <begin position="18"/>
        <end position="53"/>
    </location>
</feature>
<accession>U9UPS5</accession>
<reference evidence="2" key="1">
    <citation type="submission" date="2013-07" db="EMBL/GenBank/DDBJ databases">
        <title>The genome of an arbuscular mycorrhizal fungus provides insights into the evolution of the oldest plant symbiosis.</title>
        <authorList>
            <consortium name="DOE Joint Genome Institute"/>
            <person name="Tisserant E."/>
            <person name="Malbreil M."/>
            <person name="Kuo A."/>
            <person name="Kohler A."/>
            <person name="Symeonidi A."/>
            <person name="Balestrini R."/>
            <person name="Charron P."/>
            <person name="Duensing N."/>
            <person name="Frei-dit-Frey N."/>
            <person name="Gianinazzi-Pearson V."/>
            <person name="Gilbert B."/>
            <person name="Handa Y."/>
            <person name="Hijri M."/>
            <person name="Kaul R."/>
            <person name="Kawaguchi M."/>
            <person name="Krajinski F."/>
            <person name="Lammers P."/>
            <person name="Lapierre D."/>
            <person name="Masclaux F.G."/>
            <person name="Murat C."/>
            <person name="Morin E."/>
            <person name="Ndikumana S."/>
            <person name="Pagni M."/>
            <person name="Petitpierre D."/>
            <person name="Requena N."/>
            <person name="Rosikiewicz P."/>
            <person name="Riley R."/>
            <person name="Saito K."/>
            <person name="San Clemente H."/>
            <person name="Shapiro H."/>
            <person name="van Tuinen D."/>
            <person name="Becard G."/>
            <person name="Bonfante P."/>
            <person name="Paszkowski U."/>
            <person name="Shachar-Hill Y."/>
            <person name="Young J.P."/>
            <person name="Sanders I.R."/>
            <person name="Henrissat B."/>
            <person name="Rensing S.A."/>
            <person name="Grigoriev I.V."/>
            <person name="Corradi N."/>
            <person name="Roux C."/>
            <person name="Martin F."/>
        </authorList>
    </citation>
    <scope>NUCLEOTIDE SEQUENCE</scope>
    <source>
        <strain evidence="2">DAOM 197198</strain>
    </source>
</reference>
<evidence type="ECO:0000256" key="1">
    <source>
        <dbReference type="SAM" id="MobiDB-lite"/>
    </source>
</evidence>
<evidence type="ECO:0000313" key="2">
    <source>
        <dbReference type="EMBL" id="ESA20523.1"/>
    </source>
</evidence>
<dbReference type="HOGENOM" id="CLU_3069814_0_0_1"/>
<organism evidence="2">
    <name type="scientific">Rhizophagus irregularis (strain DAOM 181602 / DAOM 197198 / MUCL 43194)</name>
    <name type="common">Arbuscular mycorrhizal fungus</name>
    <name type="synonym">Glomus intraradices</name>
    <dbReference type="NCBI Taxonomy" id="747089"/>
    <lineage>
        <taxon>Eukaryota</taxon>
        <taxon>Fungi</taxon>
        <taxon>Fungi incertae sedis</taxon>
        <taxon>Mucoromycota</taxon>
        <taxon>Glomeromycotina</taxon>
        <taxon>Glomeromycetes</taxon>
        <taxon>Glomerales</taxon>
        <taxon>Glomeraceae</taxon>
        <taxon>Rhizophagus</taxon>
    </lineage>
</organism>
<dbReference type="EMBL" id="KI277250">
    <property type="protein sequence ID" value="ESA20523.1"/>
    <property type="molecule type" value="Genomic_DNA"/>
</dbReference>
<feature type="compositionally biased region" description="Basic and acidic residues" evidence="1">
    <location>
        <begin position="18"/>
        <end position="47"/>
    </location>
</feature>
<protein>
    <submittedName>
        <fullName evidence="2">Uncharacterized protein</fullName>
    </submittedName>
</protein>
<name>U9UPS5_RHIID</name>